<feature type="compositionally biased region" description="Basic and acidic residues" evidence="10">
    <location>
        <begin position="84"/>
        <end position="97"/>
    </location>
</feature>
<dbReference type="FunCoup" id="W2S0A4">
    <property type="interactions" value="811"/>
</dbReference>
<dbReference type="GO" id="GO:0005829">
    <property type="term" value="C:cytosol"/>
    <property type="evidence" value="ECO:0007669"/>
    <property type="project" value="UniProtKB-SubCell"/>
</dbReference>
<keyword evidence="3" id="KW-0963">Cytoplasm</keyword>
<evidence type="ECO:0000256" key="3">
    <source>
        <dbReference type="ARBA" id="ARBA00022490"/>
    </source>
</evidence>
<dbReference type="PANTHER" id="PTHR10233:SF14">
    <property type="entry name" value="TRANSLATION INITIATION FACTOR EIF-2B SUBUNIT DELTA"/>
    <property type="match status" value="1"/>
</dbReference>
<evidence type="ECO:0000256" key="8">
    <source>
        <dbReference type="ARBA" id="ARBA00046432"/>
    </source>
</evidence>
<evidence type="ECO:0000256" key="9">
    <source>
        <dbReference type="RuleBase" id="RU003814"/>
    </source>
</evidence>
<gene>
    <name evidence="11" type="ORF">HMPREF1541_04112</name>
</gene>
<keyword evidence="5" id="KW-0648">Protein biosynthesis</keyword>
<evidence type="ECO:0000256" key="1">
    <source>
        <dbReference type="ARBA" id="ARBA00004514"/>
    </source>
</evidence>
<evidence type="ECO:0000313" key="12">
    <source>
        <dbReference type="Proteomes" id="UP000030752"/>
    </source>
</evidence>
<dbReference type="GO" id="GO:0005085">
    <property type="term" value="F:guanyl-nucleotide exchange factor activity"/>
    <property type="evidence" value="ECO:0007669"/>
    <property type="project" value="EnsemblFungi"/>
</dbReference>
<dbReference type="Gene3D" id="3.40.50.10470">
    <property type="entry name" value="Translation initiation factor eif-2b, domain 2"/>
    <property type="match status" value="1"/>
</dbReference>
<dbReference type="RefSeq" id="XP_008716680.1">
    <property type="nucleotide sequence ID" value="XM_008718458.1"/>
</dbReference>
<evidence type="ECO:0000256" key="7">
    <source>
        <dbReference type="ARBA" id="ARBA00044356"/>
    </source>
</evidence>
<dbReference type="Proteomes" id="UP000030752">
    <property type="component" value="Unassembled WGS sequence"/>
</dbReference>
<dbReference type="EMBL" id="KB822719">
    <property type="protein sequence ID" value="ETN42171.1"/>
    <property type="molecule type" value="Genomic_DNA"/>
</dbReference>
<accession>W2S0A4</accession>
<feature type="region of interest" description="Disordered" evidence="10">
    <location>
        <begin position="81"/>
        <end position="160"/>
    </location>
</feature>
<feature type="compositionally biased region" description="Low complexity" evidence="10">
    <location>
        <begin position="468"/>
        <end position="477"/>
    </location>
</feature>
<comment type="subcellular location">
    <subcellularLocation>
        <location evidence="1">Cytoplasm</location>
        <location evidence="1">Cytosol</location>
    </subcellularLocation>
</comment>
<dbReference type="GO" id="GO:0006446">
    <property type="term" value="P:regulation of translational initiation"/>
    <property type="evidence" value="ECO:0007669"/>
    <property type="project" value="EnsemblFungi"/>
</dbReference>
<dbReference type="VEuPathDB" id="FungiDB:HMPREF1541_04112"/>
<dbReference type="InterPro" id="IPR042529">
    <property type="entry name" value="IF_2B-like_C"/>
</dbReference>
<dbReference type="GO" id="GO:0005851">
    <property type="term" value="C:eukaryotic translation initiation factor 2B complex"/>
    <property type="evidence" value="ECO:0007669"/>
    <property type="project" value="EnsemblFungi"/>
</dbReference>
<comment type="subunit">
    <text evidence="8">Component of the translation initiation factor 2B (eIF2B) complex which is a heterodecamer of two sets of five different subunits: alpha, beta, gamma, delta and epsilon. Subunits alpha, beta and delta comprise a regulatory subcomplex and subunits epsilon and gamma comprise a catalytic subcomplex. Within the complex, the hexameric regulatory complex resides at the center, with the two heterodimeric catalytic subcomplexes bound on opposite sides.</text>
</comment>
<comment type="similarity">
    <text evidence="2 9">Belongs to the eIF-2B alpha/beta/delta subunits family.</text>
</comment>
<evidence type="ECO:0000256" key="2">
    <source>
        <dbReference type="ARBA" id="ARBA00007251"/>
    </source>
</evidence>
<dbReference type="AlphaFoldDB" id="W2S0A4"/>
<dbReference type="InParanoid" id="W2S0A4"/>
<sequence>MADDSALATTATLDPTAPSFSMPASKDESPADTSEQPLSNGTADSKTTKPERPTQQNARSTTAQDIAEAGAGVKLTLAQIKKQKAAEKAARRAEKVTQKGVDAQAQQASQSQPAAAGKQQRRPSVGAKKDSTEPSHHKRTGSTQVKQLPLRSPGPNQPMPVPPAKIEKKVAMFAHLRSKEEKTTLASAGREIHPAVLSLGLQLRDYVICGGNARCIAMLLVFKKVIQSYTTPPGVALSRHLTTHLSHQISYINNARPLGVSQGNAIRWLKKLISALDPDLAETEAKKYLNSAIDNYLREKITLADEVIAQNAGQRIDNGDTILTYGKSSVVEKTLLTAARNGKNFRVIVVDSRPMFEGKNLARSLLREGIETRYCLLHALADVVEDVTKCMLGAATMLGNGRLSARAGTAMVAMMVKDSTKRKAPVIVLCELYKFTGKVALDSIMMNELGEPDALVEVEDIETITSSAATPVAGAPPKGKKSKEEEAPEKPTRGLEAWRDQNNLYLLSLMYDVTPAECLDVVISEMGAIPPSAVPEANRLHGGEE</sequence>
<dbReference type="eggNOG" id="KOG1467">
    <property type="taxonomic scope" value="Eukaryota"/>
</dbReference>
<dbReference type="GO" id="GO:0003743">
    <property type="term" value="F:translation initiation factor activity"/>
    <property type="evidence" value="ECO:0007669"/>
    <property type="project" value="UniProtKB-KW"/>
</dbReference>
<feature type="compositionally biased region" description="Basic and acidic residues" evidence="10">
    <location>
        <begin position="482"/>
        <end position="495"/>
    </location>
</feature>
<dbReference type="SUPFAM" id="SSF100950">
    <property type="entry name" value="NagB/RpiA/CoA transferase-like"/>
    <property type="match status" value="1"/>
</dbReference>
<evidence type="ECO:0000313" key="11">
    <source>
        <dbReference type="EMBL" id="ETN42171.1"/>
    </source>
</evidence>
<keyword evidence="12" id="KW-1185">Reference proteome</keyword>
<keyword evidence="4" id="KW-0396">Initiation factor</keyword>
<feature type="region of interest" description="Disordered" evidence="10">
    <location>
        <begin position="1"/>
        <end position="65"/>
    </location>
</feature>
<dbReference type="InterPro" id="IPR037171">
    <property type="entry name" value="NagB/RpiA_transferase-like"/>
</dbReference>
<dbReference type="InterPro" id="IPR000649">
    <property type="entry name" value="IF-2B-related"/>
</dbReference>
<dbReference type="Pfam" id="PF01008">
    <property type="entry name" value="IF-2B"/>
    <property type="match status" value="1"/>
</dbReference>
<dbReference type="OrthoDB" id="10254737at2759"/>
<evidence type="ECO:0000256" key="6">
    <source>
        <dbReference type="ARBA" id="ARBA00044147"/>
    </source>
</evidence>
<feature type="compositionally biased region" description="Polar residues" evidence="10">
    <location>
        <begin position="53"/>
        <end position="64"/>
    </location>
</feature>
<dbReference type="HOGENOM" id="CLU_016218_3_0_1"/>
<feature type="region of interest" description="Disordered" evidence="10">
    <location>
        <begin position="466"/>
        <end position="495"/>
    </location>
</feature>
<dbReference type="STRING" id="1220924.W2S0A4"/>
<proteinExistence type="inferred from homology"/>
<evidence type="ECO:0000256" key="10">
    <source>
        <dbReference type="SAM" id="MobiDB-lite"/>
    </source>
</evidence>
<evidence type="ECO:0000256" key="5">
    <source>
        <dbReference type="ARBA" id="ARBA00022917"/>
    </source>
</evidence>
<feature type="compositionally biased region" description="Polar residues" evidence="10">
    <location>
        <begin position="31"/>
        <end position="45"/>
    </location>
</feature>
<dbReference type="GeneID" id="19971451"/>
<protein>
    <recommendedName>
        <fullName evidence="6">Translation initiation factor eIF2B subunit delta</fullName>
    </recommendedName>
    <alternativeName>
        <fullName evidence="7">eIF2B GDP-GTP exchange factor subunit delta</fullName>
    </alternativeName>
</protein>
<evidence type="ECO:0000256" key="4">
    <source>
        <dbReference type="ARBA" id="ARBA00022540"/>
    </source>
</evidence>
<feature type="compositionally biased region" description="Low complexity" evidence="10">
    <location>
        <begin position="103"/>
        <end position="118"/>
    </location>
</feature>
<dbReference type="PANTHER" id="PTHR10233">
    <property type="entry name" value="TRANSLATION INITIATION FACTOR EIF-2B"/>
    <property type="match status" value="1"/>
</dbReference>
<feature type="compositionally biased region" description="Low complexity" evidence="10">
    <location>
        <begin position="1"/>
        <end position="19"/>
    </location>
</feature>
<dbReference type="GO" id="GO:0002183">
    <property type="term" value="P:cytoplasmic translational initiation"/>
    <property type="evidence" value="ECO:0007669"/>
    <property type="project" value="EnsemblFungi"/>
</dbReference>
<reference evidence="11 12" key="1">
    <citation type="submission" date="2013-03" db="EMBL/GenBank/DDBJ databases">
        <title>The Genome Sequence of Phialophora europaea CBS 101466.</title>
        <authorList>
            <consortium name="The Broad Institute Genomics Platform"/>
            <person name="Cuomo C."/>
            <person name="de Hoog S."/>
            <person name="Gorbushina A."/>
            <person name="Walker B."/>
            <person name="Young S.K."/>
            <person name="Zeng Q."/>
            <person name="Gargeya S."/>
            <person name="Fitzgerald M."/>
            <person name="Haas B."/>
            <person name="Abouelleil A."/>
            <person name="Allen A.W."/>
            <person name="Alvarado L."/>
            <person name="Arachchi H.M."/>
            <person name="Berlin A.M."/>
            <person name="Chapman S.B."/>
            <person name="Gainer-Dewar J."/>
            <person name="Goldberg J."/>
            <person name="Griggs A."/>
            <person name="Gujja S."/>
            <person name="Hansen M."/>
            <person name="Howarth C."/>
            <person name="Imamovic A."/>
            <person name="Ireland A."/>
            <person name="Larimer J."/>
            <person name="McCowan C."/>
            <person name="Murphy C."/>
            <person name="Pearson M."/>
            <person name="Poon T.W."/>
            <person name="Priest M."/>
            <person name="Roberts A."/>
            <person name="Saif S."/>
            <person name="Shea T."/>
            <person name="Sisk P."/>
            <person name="Sykes S."/>
            <person name="Wortman J."/>
            <person name="Nusbaum C."/>
            <person name="Birren B."/>
        </authorList>
    </citation>
    <scope>NUCLEOTIDE SEQUENCE [LARGE SCALE GENOMIC DNA]</scope>
    <source>
        <strain evidence="11 12">CBS 101466</strain>
    </source>
</reference>
<organism evidence="11 12">
    <name type="scientific">Cyphellophora europaea (strain CBS 101466)</name>
    <name type="common">Phialophora europaea</name>
    <dbReference type="NCBI Taxonomy" id="1220924"/>
    <lineage>
        <taxon>Eukaryota</taxon>
        <taxon>Fungi</taxon>
        <taxon>Dikarya</taxon>
        <taxon>Ascomycota</taxon>
        <taxon>Pezizomycotina</taxon>
        <taxon>Eurotiomycetes</taxon>
        <taxon>Chaetothyriomycetidae</taxon>
        <taxon>Chaetothyriales</taxon>
        <taxon>Cyphellophoraceae</taxon>
        <taxon>Cyphellophora</taxon>
    </lineage>
</organism>
<name>W2S0A4_CYPE1</name>